<dbReference type="OrthoDB" id="64477at2759"/>
<protein>
    <submittedName>
        <fullName evidence="2">Uncharacterized protein</fullName>
    </submittedName>
</protein>
<dbReference type="AlphaFoldDB" id="D8QDL0"/>
<dbReference type="VEuPathDB" id="FungiDB:SCHCODRAFT_02512283"/>
<dbReference type="GeneID" id="9590936"/>
<accession>D8QDL0</accession>
<organism evidence="3">
    <name type="scientific">Schizophyllum commune (strain H4-8 / FGSC 9210)</name>
    <name type="common">Split gill fungus</name>
    <dbReference type="NCBI Taxonomy" id="578458"/>
    <lineage>
        <taxon>Eukaryota</taxon>
        <taxon>Fungi</taxon>
        <taxon>Dikarya</taxon>
        <taxon>Basidiomycota</taxon>
        <taxon>Agaricomycotina</taxon>
        <taxon>Agaricomycetes</taxon>
        <taxon>Agaricomycetidae</taxon>
        <taxon>Agaricales</taxon>
        <taxon>Schizophyllaceae</taxon>
        <taxon>Schizophyllum</taxon>
    </lineage>
</organism>
<dbReference type="KEGG" id="scm:SCHCO_02512283"/>
<dbReference type="Proteomes" id="UP000007431">
    <property type="component" value="Unassembled WGS sequence"/>
</dbReference>
<dbReference type="InParanoid" id="D8QDL0"/>
<dbReference type="EMBL" id="GL377310">
    <property type="protein sequence ID" value="EFI93700.1"/>
    <property type="molecule type" value="Genomic_DNA"/>
</dbReference>
<keyword evidence="3" id="KW-1185">Reference proteome</keyword>
<evidence type="ECO:0000313" key="3">
    <source>
        <dbReference type="Proteomes" id="UP000007431"/>
    </source>
</evidence>
<feature type="compositionally biased region" description="Polar residues" evidence="1">
    <location>
        <begin position="378"/>
        <end position="392"/>
    </location>
</feature>
<feature type="region of interest" description="Disordered" evidence="1">
    <location>
        <begin position="367"/>
        <end position="401"/>
    </location>
</feature>
<evidence type="ECO:0000313" key="2">
    <source>
        <dbReference type="EMBL" id="EFI93700.1"/>
    </source>
</evidence>
<name>D8QDL0_SCHCM</name>
<sequence length="401" mass="43184">MSVGASDSSQLAQGIILSDGLAGHDHRIEELLLMFDLARPHLPDILSGHPRPLDFFAFVERARYFGAIIDAGVSPPRNTWGTDVWESSLGIEPQGVDLPTIGFVYLFPAGPESERYACLDDGDAAADMVDTGEVGAGDAGAKLPQVAPHLNIGIYLSPTFSRGEFSMASLRRALQAMLQCAFTNLQAHRVQVRLLDGVDQFFYRGLYHDMGFRDEGTRLGAFYDPIGAQWRDELTMGMCATDFDFPRAHGTMWDALQARHASEREDLLRQAHRQPYVLRRSSSMDAVITINDGAPSATTSRASSVVASRASSPLPLAATPDLCPSANDPAPSLTLSAPPAINSAAEDNDGGWKPGCSFRFCDDPCSPIVEDDYPPTDSEGSASDAAETSSVGSYDMMSDVD</sequence>
<dbReference type="RefSeq" id="XP_003028603.1">
    <property type="nucleotide sequence ID" value="XM_003028557.1"/>
</dbReference>
<dbReference type="Gene3D" id="3.40.630.30">
    <property type="match status" value="1"/>
</dbReference>
<reference evidence="2 3" key="1">
    <citation type="journal article" date="2010" name="Nat. Biotechnol.">
        <title>Genome sequence of the model mushroom Schizophyllum commune.</title>
        <authorList>
            <person name="Ohm R.A."/>
            <person name="de Jong J.F."/>
            <person name="Lugones L.G."/>
            <person name="Aerts A."/>
            <person name="Kothe E."/>
            <person name="Stajich J.E."/>
            <person name="de Vries R.P."/>
            <person name="Record E."/>
            <person name="Levasseur A."/>
            <person name="Baker S.E."/>
            <person name="Bartholomew K.A."/>
            <person name="Coutinho P.M."/>
            <person name="Erdmann S."/>
            <person name="Fowler T.J."/>
            <person name="Gathman A.C."/>
            <person name="Lombard V."/>
            <person name="Henrissat B."/>
            <person name="Knabe N."/>
            <person name="Kuees U."/>
            <person name="Lilly W.W."/>
            <person name="Lindquist E."/>
            <person name="Lucas S."/>
            <person name="Magnuson J.K."/>
            <person name="Piumi F."/>
            <person name="Raudaskoski M."/>
            <person name="Salamov A."/>
            <person name="Schmutz J."/>
            <person name="Schwarze F.W.M.R."/>
            <person name="vanKuyk P.A."/>
            <person name="Horton J.S."/>
            <person name="Grigoriev I.V."/>
            <person name="Woesten H.A.B."/>
        </authorList>
    </citation>
    <scope>NUCLEOTIDE SEQUENCE [LARGE SCALE GENOMIC DNA]</scope>
    <source>
        <strain evidence="3">H4-8 / FGSC 9210</strain>
    </source>
</reference>
<dbReference type="HOGENOM" id="CLU_687276_0_0_1"/>
<proteinExistence type="predicted"/>
<evidence type="ECO:0000256" key="1">
    <source>
        <dbReference type="SAM" id="MobiDB-lite"/>
    </source>
</evidence>
<gene>
    <name evidence="2" type="ORF">SCHCODRAFT_236959</name>
</gene>